<name>A0A9W8TJ79_9PEZI</name>
<dbReference type="AlphaFoldDB" id="A0A9W8TJ79"/>
<dbReference type="EMBL" id="JANPWZ010001954">
    <property type="protein sequence ID" value="KAJ3562106.1"/>
    <property type="molecule type" value="Genomic_DNA"/>
</dbReference>
<organism evidence="1 2">
    <name type="scientific">Xylaria arbuscula</name>
    <dbReference type="NCBI Taxonomy" id="114810"/>
    <lineage>
        <taxon>Eukaryota</taxon>
        <taxon>Fungi</taxon>
        <taxon>Dikarya</taxon>
        <taxon>Ascomycota</taxon>
        <taxon>Pezizomycotina</taxon>
        <taxon>Sordariomycetes</taxon>
        <taxon>Xylariomycetidae</taxon>
        <taxon>Xylariales</taxon>
        <taxon>Xylariaceae</taxon>
        <taxon>Xylaria</taxon>
    </lineage>
</organism>
<accession>A0A9W8TJ79</accession>
<evidence type="ECO:0000313" key="1">
    <source>
        <dbReference type="EMBL" id="KAJ3562106.1"/>
    </source>
</evidence>
<comment type="caution">
    <text evidence="1">The sequence shown here is derived from an EMBL/GenBank/DDBJ whole genome shotgun (WGS) entry which is preliminary data.</text>
</comment>
<keyword evidence="2" id="KW-1185">Reference proteome</keyword>
<protein>
    <submittedName>
        <fullName evidence="1">Uncharacterized protein</fullName>
    </submittedName>
</protein>
<dbReference type="Proteomes" id="UP001148614">
    <property type="component" value="Unassembled WGS sequence"/>
</dbReference>
<gene>
    <name evidence="1" type="ORF">NPX13_g8689</name>
</gene>
<proteinExistence type="predicted"/>
<evidence type="ECO:0000313" key="2">
    <source>
        <dbReference type="Proteomes" id="UP001148614"/>
    </source>
</evidence>
<reference evidence="1" key="1">
    <citation type="submission" date="2022-07" db="EMBL/GenBank/DDBJ databases">
        <title>Genome Sequence of Xylaria arbuscula.</title>
        <authorList>
            <person name="Buettner E."/>
        </authorList>
    </citation>
    <scope>NUCLEOTIDE SEQUENCE</scope>
    <source>
        <strain evidence="1">VT107</strain>
    </source>
</reference>
<sequence>MVDMDKIKAQNKTLVNVANDLMDIISNQNGFTLRQNNRDHYMGIALPCGCDQENSPFPTLQLIPGTPEYIPIPGKWHDPNKCSKLASAPVIIANGSNNMVPTAQAPTAMSIPAFTLPDGTVPEGNVSYPLYFNYAPPPGAEYNAMDQFPMDPSASMGGGMMENNGFSYPLMNWLAEDDQNQFQPGVQQGGSNHGQ</sequence>